<keyword evidence="1" id="KW-0732">Signal</keyword>
<evidence type="ECO:0000313" key="2">
    <source>
        <dbReference type="EMBL" id="CAD9275445.1"/>
    </source>
</evidence>
<evidence type="ECO:0000256" key="1">
    <source>
        <dbReference type="SAM" id="SignalP"/>
    </source>
</evidence>
<dbReference type="EMBL" id="HBGK01008385">
    <property type="protein sequence ID" value="CAD9275446.1"/>
    <property type="molecule type" value="Transcribed_RNA"/>
</dbReference>
<dbReference type="EMBL" id="HBGK01008384">
    <property type="protein sequence ID" value="CAD9275445.1"/>
    <property type="molecule type" value="Transcribed_RNA"/>
</dbReference>
<feature type="chain" id="PRO_5035585791" evidence="1">
    <location>
        <begin position="26"/>
        <end position="219"/>
    </location>
</feature>
<name>A0A6U5HKK7_9STRA</name>
<protein>
    <submittedName>
        <fullName evidence="2">Uncharacterized protein</fullName>
    </submittedName>
</protein>
<evidence type="ECO:0000313" key="3">
    <source>
        <dbReference type="EMBL" id="CAD9275446.1"/>
    </source>
</evidence>
<proteinExistence type="predicted"/>
<dbReference type="AlphaFoldDB" id="A0A6U5HKK7"/>
<reference evidence="2" key="1">
    <citation type="submission" date="2021-01" db="EMBL/GenBank/DDBJ databases">
        <authorList>
            <person name="Corre E."/>
            <person name="Pelletier E."/>
            <person name="Niang G."/>
            <person name="Scheremetjew M."/>
            <person name="Finn R."/>
            <person name="Kale V."/>
            <person name="Holt S."/>
            <person name="Cochrane G."/>
            <person name="Meng A."/>
            <person name="Brown T."/>
            <person name="Cohen L."/>
        </authorList>
    </citation>
    <scope>NUCLEOTIDE SEQUENCE</scope>
    <source>
        <strain evidence="2">CCMP 410</strain>
    </source>
</reference>
<feature type="signal peptide" evidence="1">
    <location>
        <begin position="1"/>
        <end position="25"/>
    </location>
</feature>
<gene>
    <name evidence="2" type="ORF">GOCE00092_LOCUS4353</name>
    <name evidence="3" type="ORF">GOCE00092_LOCUS4354</name>
</gene>
<organism evidence="2">
    <name type="scientific">Grammatophora oceanica</name>
    <dbReference type="NCBI Taxonomy" id="210454"/>
    <lineage>
        <taxon>Eukaryota</taxon>
        <taxon>Sar</taxon>
        <taxon>Stramenopiles</taxon>
        <taxon>Ochrophyta</taxon>
        <taxon>Bacillariophyta</taxon>
        <taxon>Fragilariophyceae</taxon>
        <taxon>Fragilariophycidae</taxon>
        <taxon>Rhabdonematales</taxon>
        <taxon>Grammatophoraceae</taxon>
        <taxon>Grammatophora</taxon>
    </lineage>
</organism>
<sequence length="219" mass="24051">MRASFVVAPFSIALVVFWDLLSVQGFVYPGRSRPHRSPTAFRMAQPSSTTKEIYGIPGSGWSSPSWNWGYGVGTGHDCAAICRRKYGSKSSRGELLRQLLLGVVDDSSNNSDDVLNFEEVKLILGLAWQNGRWSGKDGGEGGYSEVLQRMADAQRYEVGPDCEALFVKDMAERYHLLKPDVADAQEMKGCCEADQNVQVSKLKCAGLVLKSMGFLEDGL</sequence>
<accession>A0A6U5HKK7</accession>